<evidence type="ECO:0000313" key="6">
    <source>
        <dbReference type="EMBL" id="MBB4020710.1"/>
    </source>
</evidence>
<feature type="DNA-binding region" description="H-T-H motif" evidence="4">
    <location>
        <begin position="43"/>
        <end position="62"/>
    </location>
</feature>
<dbReference type="PRINTS" id="PR00455">
    <property type="entry name" value="HTHTETR"/>
</dbReference>
<dbReference type="Pfam" id="PF00440">
    <property type="entry name" value="TetR_N"/>
    <property type="match status" value="1"/>
</dbReference>
<dbReference type="InterPro" id="IPR050109">
    <property type="entry name" value="HTH-type_TetR-like_transc_reg"/>
</dbReference>
<dbReference type="RefSeq" id="WP_054538226.1">
    <property type="nucleotide sequence ID" value="NZ_JACIEQ010000001.1"/>
</dbReference>
<evidence type="ECO:0000313" key="7">
    <source>
        <dbReference type="Proteomes" id="UP000585681"/>
    </source>
</evidence>
<dbReference type="PANTHER" id="PTHR30055">
    <property type="entry name" value="HTH-TYPE TRANSCRIPTIONAL REGULATOR RUTR"/>
    <property type="match status" value="1"/>
</dbReference>
<dbReference type="InterPro" id="IPR036271">
    <property type="entry name" value="Tet_transcr_reg_TetR-rel_C_sf"/>
</dbReference>
<dbReference type="GO" id="GO:0003700">
    <property type="term" value="F:DNA-binding transcription factor activity"/>
    <property type="evidence" value="ECO:0007669"/>
    <property type="project" value="TreeGrafter"/>
</dbReference>
<evidence type="ECO:0000259" key="5">
    <source>
        <dbReference type="PROSITE" id="PS50977"/>
    </source>
</evidence>
<keyword evidence="7" id="KW-1185">Reference proteome</keyword>
<dbReference type="PROSITE" id="PS50977">
    <property type="entry name" value="HTH_TETR_2"/>
    <property type="match status" value="1"/>
</dbReference>
<keyword evidence="2 4" id="KW-0238">DNA-binding</keyword>
<dbReference type="EMBL" id="JACIEQ010000001">
    <property type="protein sequence ID" value="MBB4020710.1"/>
    <property type="molecule type" value="Genomic_DNA"/>
</dbReference>
<dbReference type="Gene3D" id="1.10.357.10">
    <property type="entry name" value="Tetracycline Repressor, domain 2"/>
    <property type="match status" value="1"/>
</dbReference>
<dbReference type="SUPFAM" id="SSF46689">
    <property type="entry name" value="Homeodomain-like"/>
    <property type="match status" value="1"/>
</dbReference>
<comment type="caution">
    <text evidence="6">The sequence shown here is derived from an EMBL/GenBank/DDBJ whole genome shotgun (WGS) entry which is preliminary data.</text>
</comment>
<organism evidence="6 7">
    <name type="scientific">Actibacterium naphthalenivorans</name>
    <dbReference type="NCBI Taxonomy" id="1614693"/>
    <lineage>
        <taxon>Bacteria</taxon>
        <taxon>Pseudomonadati</taxon>
        <taxon>Pseudomonadota</taxon>
        <taxon>Alphaproteobacteria</taxon>
        <taxon>Rhodobacterales</taxon>
        <taxon>Roseobacteraceae</taxon>
        <taxon>Actibacterium</taxon>
    </lineage>
</organism>
<dbReference type="InterPro" id="IPR009057">
    <property type="entry name" value="Homeodomain-like_sf"/>
</dbReference>
<dbReference type="InterPro" id="IPR001647">
    <property type="entry name" value="HTH_TetR"/>
</dbReference>
<dbReference type="PANTHER" id="PTHR30055:SF234">
    <property type="entry name" value="HTH-TYPE TRANSCRIPTIONAL REGULATOR BETI"/>
    <property type="match status" value="1"/>
</dbReference>
<keyword evidence="1" id="KW-0805">Transcription regulation</keyword>
<accession>A0A840C6J7</accession>
<evidence type="ECO:0000256" key="3">
    <source>
        <dbReference type="ARBA" id="ARBA00023163"/>
    </source>
</evidence>
<dbReference type="InterPro" id="IPR039536">
    <property type="entry name" value="TetR_C_Proteobacteria"/>
</dbReference>
<dbReference type="AlphaFoldDB" id="A0A840C6J7"/>
<evidence type="ECO:0000256" key="1">
    <source>
        <dbReference type="ARBA" id="ARBA00023015"/>
    </source>
</evidence>
<sequence length="213" mass="23708">MSACTKGIRRPGRPVQLDPEAREKLILDAAERVMASRGMARSSMSAIAREAGMSKRTIYDIFGSKEELVTACVRRIRLTFAQPLSEQQKQLPFVERLRLMLSPASTYLSGEMPNELLRVIIFEALRQPQLAKAFLEEGPKALLATIQVEIDRAVDKGEIGPCDSRAVAALLRDMVYESVIERLLDPNGFVPNDAYVTARFELALQVFLKGIAN</sequence>
<dbReference type="SUPFAM" id="SSF48498">
    <property type="entry name" value="Tetracyclin repressor-like, C-terminal domain"/>
    <property type="match status" value="1"/>
</dbReference>
<protein>
    <submittedName>
        <fullName evidence="6">AcrR family transcriptional regulator</fullName>
    </submittedName>
</protein>
<proteinExistence type="predicted"/>
<dbReference type="GO" id="GO:0000976">
    <property type="term" value="F:transcription cis-regulatory region binding"/>
    <property type="evidence" value="ECO:0007669"/>
    <property type="project" value="TreeGrafter"/>
</dbReference>
<evidence type="ECO:0000256" key="2">
    <source>
        <dbReference type="ARBA" id="ARBA00023125"/>
    </source>
</evidence>
<name>A0A840C6J7_9RHOB</name>
<dbReference type="Proteomes" id="UP000585681">
    <property type="component" value="Unassembled WGS sequence"/>
</dbReference>
<evidence type="ECO:0000256" key="4">
    <source>
        <dbReference type="PROSITE-ProRule" id="PRU00335"/>
    </source>
</evidence>
<feature type="domain" description="HTH tetR-type" evidence="5">
    <location>
        <begin position="20"/>
        <end position="80"/>
    </location>
</feature>
<dbReference type="Pfam" id="PF14246">
    <property type="entry name" value="TetR_C_7"/>
    <property type="match status" value="1"/>
</dbReference>
<keyword evidence="3" id="KW-0804">Transcription</keyword>
<reference evidence="6" key="1">
    <citation type="submission" date="2020-08" db="EMBL/GenBank/DDBJ databases">
        <title>Genomic Encyclopedia of Type Strains, Phase IV (KMG-IV): sequencing the most valuable type-strain genomes for metagenomic binning, comparative biology and taxonomic classification.</title>
        <authorList>
            <person name="Goeker M."/>
        </authorList>
    </citation>
    <scope>NUCLEOTIDE SEQUENCE [LARGE SCALE GENOMIC DNA]</scope>
    <source>
        <strain evidence="6">DSM 105040</strain>
    </source>
</reference>
<gene>
    <name evidence="6" type="ORF">GGR17_000501</name>
</gene>